<dbReference type="InterPro" id="IPR013381">
    <property type="entry name" value="CRISPR-assoc_prot_Cse1"/>
</dbReference>
<dbReference type="Gene3D" id="1.10.132.100">
    <property type="match status" value="1"/>
</dbReference>
<dbReference type="AlphaFoldDB" id="A0A919RJB5"/>
<feature type="region of interest" description="Disordered" evidence="1">
    <location>
        <begin position="226"/>
        <end position="247"/>
    </location>
</feature>
<dbReference type="Proteomes" id="UP000606172">
    <property type="component" value="Unassembled WGS sequence"/>
</dbReference>
<organism evidence="2 3">
    <name type="scientific">Sinosporangium siamense</name>
    <dbReference type="NCBI Taxonomy" id="1367973"/>
    <lineage>
        <taxon>Bacteria</taxon>
        <taxon>Bacillati</taxon>
        <taxon>Actinomycetota</taxon>
        <taxon>Actinomycetes</taxon>
        <taxon>Streptosporangiales</taxon>
        <taxon>Streptosporangiaceae</taxon>
        <taxon>Sinosporangium</taxon>
    </lineage>
</organism>
<dbReference type="Pfam" id="PF09481">
    <property type="entry name" value="CRISPR_Cse1"/>
    <property type="match status" value="1"/>
</dbReference>
<accession>A0A919RJB5</accession>
<name>A0A919RJB5_9ACTN</name>
<proteinExistence type="predicted"/>
<evidence type="ECO:0000256" key="1">
    <source>
        <dbReference type="SAM" id="MobiDB-lite"/>
    </source>
</evidence>
<dbReference type="RefSeq" id="WP_204028653.1">
    <property type="nucleotide sequence ID" value="NZ_BOOW01000029.1"/>
</dbReference>
<dbReference type="NCBIfam" id="TIGR02547">
    <property type="entry name" value="casA_cse1"/>
    <property type="match status" value="1"/>
</dbReference>
<keyword evidence="3" id="KW-1185">Reference proteome</keyword>
<gene>
    <name evidence="2" type="ORF">Ssi02_45480</name>
</gene>
<dbReference type="EMBL" id="BOOW01000029">
    <property type="protein sequence ID" value="GII94317.1"/>
    <property type="molecule type" value="Genomic_DNA"/>
</dbReference>
<comment type="caution">
    <text evidence="2">The sequence shown here is derived from an EMBL/GenBank/DDBJ whole genome shotgun (WGS) entry which is preliminary data.</text>
</comment>
<evidence type="ECO:0000313" key="3">
    <source>
        <dbReference type="Proteomes" id="UP000606172"/>
    </source>
</evidence>
<evidence type="ECO:0000313" key="2">
    <source>
        <dbReference type="EMBL" id="GII94317.1"/>
    </source>
</evidence>
<dbReference type="CDD" id="cd09729">
    <property type="entry name" value="Cse1_I-E"/>
    <property type="match status" value="1"/>
</dbReference>
<sequence length="545" mass="61066">MTHRGRHDLPQEEASFDLLSRPWIPAVDLEGTETLLGLEDVLAQAHEIRRIVTEAPTMTAALHRLLIALLHRALDGPAGEDEWARLWAAERLPVEELRDYFHEHRHRFDLFHPALPFMQCAALATLVPATAAKLVPYRAVGNNVTLFDHTTAADRVRLSPAEAARWLVTLQAFDPGGMKTPYEKDKSSERAPCNMFGVVLVEGGTLKETLLLNLLVYRPDYEKPRMTTPGDRPVWEELGSPSPRPERRISRGWTDLLTWPSRRVLLSPAEYGGATVVDGVVVTPGTRCDVHLPDEEKMAAFRRPRDAKGQFQRNKSLLPVVMHPLRGIWRHSAELLLTDVRDEDRNRQRPSTLDQIAGLAERGHLPSHAVYTLRVFGQRLDSKASVVETWMEASIPAPVPLLRARDEALGALIGCAITLADDAGAALRSLVREYRAEFRNTTIPDIDPDYWPRLASPFGDFLVELARARTAGMSEGPVMRRWAYVVTRLATSAANRWASGAPVEGRAMLALGKQYGQFHKRLHLCEERFHAQVVIYSAEPEAARV</sequence>
<protein>
    <submittedName>
        <fullName evidence="2">Type I-E CRISPR-associated protein Cse1/CasA</fullName>
    </submittedName>
</protein>
<reference evidence="2" key="1">
    <citation type="submission" date="2021-01" db="EMBL/GenBank/DDBJ databases">
        <title>Whole genome shotgun sequence of Sinosporangium siamense NBRC 109515.</title>
        <authorList>
            <person name="Komaki H."/>
            <person name="Tamura T."/>
        </authorList>
    </citation>
    <scope>NUCLEOTIDE SEQUENCE</scope>
    <source>
        <strain evidence="2">NBRC 109515</strain>
    </source>
</reference>